<reference evidence="3" key="1">
    <citation type="journal article" date="2022" name="Int. J. Mol. Sci.">
        <title>Draft Genome of Tanacetum Coccineum: Genomic Comparison of Closely Related Tanacetum-Family Plants.</title>
        <authorList>
            <person name="Yamashiro T."/>
            <person name="Shiraishi A."/>
            <person name="Nakayama K."/>
            <person name="Satake H."/>
        </authorList>
    </citation>
    <scope>NUCLEOTIDE SEQUENCE</scope>
</reference>
<dbReference type="Pfam" id="PF07727">
    <property type="entry name" value="RVT_2"/>
    <property type="match status" value="1"/>
</dbReference>
<name>A0ABQ4WDZ2_9ASTR</name>
<accession>A0ABQ4WDZ2</accession>
<evidence type="ECO:0000313" key="3">
    <source>
        <dbReference type="EMBL" id="GJS51057.1"/>
    </source>
</evidence>
<evidence type="ECO:0000259" key="2">
    <source>
        <dbReference type="Pfam" id="PF07727"/>
    </source>
</evidence>
<reference evidence="3" key="2">
    <citation type="submission" date="2022-01" db="EMBL/GenBank/DDBJ databases">
        <authorList>
            <person name="Yamashiro T."/>
            <person name="Shiraishi A."/>
            <person name="Satake H."/>
            <person name="Nakayama K."/>
        </authorList>
    </citation>
    <scope>NUCLEOTIDE SEQUENCE</scope>
</reference>
<proteinExistence type="predicted"/>
<gene>
    <name evidence="3" type="ORF">Tco_0624419</name>
</gene>
<keyword evidence="4" id="KW-1185">Reference proteome</keyword>
<dbReference type="EMBL" id="BQNB010008559">
    <property type="protein sequence ID" value="GJS51057.1"/>
    <property type="molecule type" value="Genomic_DNA"/>
</dbReference>
<organism evidence="3 4">
    <name type="scientific">Tanacetum coccineum</name>
    <dbReference type="NCBI Taxonomy" id="301880"/>
    <lineage>
        <taxon>Eukaryota</taxon>
        <taxon>Viridiplantae</taxon>
        <taxon>Streptophyta</taxon>
        <taxon>Embryophyta</taxon>
        <taxon>Tracheophyta</taxon>
        <taxon>Spermatophyta</taxon>
        <taxon>Magnoliopsida</taxon>
        <taxon>eudicotyledons</taxon>
        <taxon>Gunneridae</taxon>
        <taxon>Pentapetalae</taxon>
        <taxon>asterids</taxon>
        <taxon>campanulids</taxon>
        <taxon>Asterales</taxon>
        <taxon>Asteraceae</taxon>
        <taxon>Asteroideae</taxon>
        <taxon>Anthemideae</taxon>
        <taxon>Anthemidinae</taxon>
        <taxon>Tanacetum</taxon>
    </lineage>
</organism>
<feature type="domain" description="Reverse transcriptase Ty1/copia-type" evidence="2">
    <location>
        <begin position="392"/>
        <end position="494"/>
    </location>
</feature>
<evidence type="ECO:0000313" key="4">
    <source>
        <dbReference type="Proteomes" id="UP001151760"/>
    </source>
</evidence>
<dbReference type="InterPro" id="IPR013103">
    <property type="entry name" value="RVT_2"/>
</dbReference>
<evidence type="ECO:0000256" key="1">
    <source>
        <dbReference type="SAM" id="MobiDB-lite"/>
    </source>
</evidence>
<feature type="region of interest" description="Disordered" evidence="1">
    <location>
        <begin position="101"/>
        <end position="124"/>
    </location>
</feature>
<comment type="caution">
    <text evidence="3">The sequence shown here is derived from an EMBL/GenBank/DDBJ whole genome shotgun (WGS) entry which is preliminary data.</text>
</comment>
<sequence length="595" mass="66647">MTDEWSRFINEGQKYRGLKESNCDQLYAYLKQHEVHANENRIMMERFGQPNNDPLALVSDASVQQYPAHSSKSPQSSTEPYPSDILSTGLSRKVVVQDVSGRNSATNKEEHLNQGRPFQKNNAEKWSSGKGILQGQECLTNASQERGVLDDEQSLFLTGEQVTNVEDDVDDSQEDDLAFNVDHIFEVDECDAFDSDVDEGPMNSELRRYKERAGDTAQNIYGESFIAHEFCGKIHRVCQNSGMITSGAIMVYGDYVMGDSVISKYILKGVVDTNLYTISSHDEIVKSSPLCLYFTMGKILRLKEEIQSLSPSSYAIRTRAVTCPHGQLKSGLAPNRQRAGNVITTICLWNTLHSLELDVPVLLDTEIKAQNSHLPVPTSEMQKEPVPEDTNHSQEEGIDFEESFAPVARIEAIRIFIANAATKNMIIYQMDVKTAFLNGDLQEEVFVSQPEGFEDQENPTHVYRLKKALYGLKQAPRAWYDTLSKFLLANNFFKEIRMDLLDPVDSNCGSIETGRGIFFFSHSGYPVDQNSFRGMGAPNVPESQLAMSLAAFADADHAGCHGSRRSTSGSAQFLGDRLVSWSSKKHEAWQYKYRG</sequence>
<feature type="region of interest" description="Disordered" evidence="1">
    <location>
        <begin position="62"/>
        <end position="85"/>
    </location>
</feature>
<dbReference type="Proteomes" id="UP001151760">
    <property type="component" value="Unassembled WGS sequence"/>
</dbReference>
<protein>
    <submittedName>
        <fullName evidence="3">Retrovirus-related pol polyprotein from transposon TNT 1-94</fullName>
    </submittedName>
</protein>